<evidence type="ECO:0000313" key="2">
    <source>
        <dbReference type="EMBL" id="MBD1433178.1"/>
    </source>
</evidence>
<dbReference type="Gene3D" id="2.30.42.10">
    <property type="match status" value="1"/>
</dbReference>
<name>A0ABR7YPA9_9SPHI</name>
<gene>
    <name evidence="2" type="ORF">H8B06_10100</name>
</gene>
<dbReference type="RefSeq" id="WP_190994153.1">
    <property type="nucleotide sequence ID" value="NZ_JACOIK010000006.1"/>
</dbReference>
<protein>
    <recommendedName>
        <fullName evidence="1">Tail specific protease domain-containing protein</fullName>
    </recommendedName>
</protein>
<keyword evidence="3" id="KW-1185">Reference proteome</keyword>
<dbReference type="Gene3D" id="3.90.226.10">
    <property type="entry name" value="2-enoyl-CoA Hydratase, Chain A, domain 1"/>
    <property type="match status" value="1"/>
</dbReference>
<dbReference type="PANTHER" id="PTHR32060:SF30">
    <property type="entry name" value="CARBOXY-TERMINAL PROCESSING PROTEASE CTPA"/>
    <property type="match status" value="1"/>
</dbReference>
<dbReference type="EMBL" id="JACOIK010000006">
    <property type="protein sequence ID" value="MBD1433178.1"/>
    <property type="molecule type" value="Genomic_DNA"/>
</dbReference>
<evidence type="ECO:0000259" key="1">
    <source>
        <dbReference type="Pfam" id="PF03572"/>
    </source>
</evidence>
<sequence length="517" mass="58633">MNLHKYLLLLLCLGLLFACKKEIKNPPNPEPEEPTEQERLRASIYDYFNKYSLWTTNIPDLDENGRLDFVKKYSSNQSLLTALKNMTPFYQFRTYETLNIAVGNRYDRYSYLYEPQGGGNASRAGGFRMDTNEGYGLHIFWGVVTEESVAWARPVVYFVEGGSPGHQAGVKRGAIVMEIDNKQTRVPVFKGEDDEYYLSDQPLANTIFRAWYDGVEKPTLALKLKLNGREDVVTKLPLERAAEYEIKPIIAHSVYTYSEKNIGYFAYSSFEQTDDGTHIGNTNKEEIDVVFQTFGTANIKDLILDLRYNTGGYVDAAVYLANKIINRHGDGQLMFSYETNEYLARTQANSFKDVFFKKNNGTLELEKVFFLVTEQTASAAELLISVLKPYMEIELVGDQPRTYGKPVGFFGEDVGDDVELWAASFKTINNAKKEEDEKFRDYWDGLTVKGDNIAVDRISYDFGDREEDMIARALVLAGISPPSGLQASTRKNVSTQGGIKIGIINKPRERNLLKTKD</sequence>
<dbReference type="InterPro" id="IPR005151">
    <property type="entry name" value="Tail-specific_protease"/>
</dbReference>
<proteinExistence type="predicted"/>
<organism evidence="2 3">
    <name type="scientific">Sphingobacterium micropteri</name>
    <dbReference type="NCBI Taxonomy" id="2763501"/>
    <lineage>
        <taxon>Bacteria</taxon>
        <taxon>Pseudomonadati</taxon>
        <taxon>Bacteroidota</taxon>
        <taxon>Sphingobacteriia</taxon>
        <taxon>Sphingobacteriales</taxon>
        <taxon>Sphingobacteriaceae</taxon>
        <taxon>Sphingobacterium</taxon>
    </lineage>
</organism>
<dbReference type="PROSITE" id="PS51257">
    <property type="entry name" value="PROKAR_LIPOPROTEIN"/>
    <property type="match status" value="1"/>
</dbReference>
<dbReference type="Proteomes" id="UP000602759">
    <property type="component" value="Unassembled WGS sequence"/>
</dbReference>
<comment type="caution">
    <text evidence="2">The sequence shown here is derived from an EMBL/GenBank/DDBJ whole genome shotgun (WGS) entry which is preliminary data.</text>
</comment>
<dbReference type="PANTHER" id="PTHR32060">
    <property type="entry name" value="TAIL-SPECIFIC PROTEASE"/>
    <property type="match status" value="1"/>
</dbReference>
<dbReference type="InterPro" id="IPR036034">
    <property type="entry name" value="PDZ_sf"/>
</dbReference>
<dbReference type="Gene3D" id="3.30.750.170">
    <property type="match status" value="1"/>
</dbReference>
<feature type="domain" description="Tail specific protease" evidence="1">
    <location>
        <begin position="261"/>
        <end position="407"/>
    </location>
</feature>
<dbReference type="SUPFAM" id="SSF52096">
    <property type="entry name" value="ClpP/crotonase"/>
    <property type="match status" value="1"/>
</dbReference>
<dbReference type="InterPro" id="IPR029045">
    <property type="entry name" value="ClpP/crotonase-like_dom_sf"/>
</dbReference>
<reference evidence="2 3" key="1">
    <citation type="submission" date="2020-08" db="EMBL/GenBank/DDBJ databases">
        <title>Sphingobacterium sp. DN00404 isolated from aquaculture water.</title>
        <authorList>
            <person name="Zhang M."/>
        </authorList>
    </citation>
    <scope>NUCLEOTIDE SEQUENCE [LARGE SCALE GENOMIC DNA]</scope>
    <source>
        <strain evidence="2 3">DN00404</strain>
    </source>
</reference>
<evidence type="ECO:0000313" key="3">
    <source>
        <dbReference type="Proteomes" id="UP000602759"/>
    </source>
</evidence>
<accession>A0ABR7YPA9</accession>
<dbReference type="Pfam" id="PF03572">
    <property type="entry name" value="Peptidase_S41"/>
    <property type="match status" value="1"/>
</dbReference>